<feature type="compositionally biased region" description="Basic and acidic residues" evidence="5">
    <location>
        <begin position="130"/>
        <end position="150"/>
    </location>
</feature>
<dbReference type="InterPro" id="IPR010652">
    <property type="entry name" value="DUF1232"/>
</dbReference>
<organism evidence="7 8">
    <name type="scientific">Serpens gallinarum</name>
    <dbReference type="NCBI Taxonomy" id="2763075"/>
    <lineage>
        <taxon>Bacteria</taxon>
        <taxon>Pseudomonadati</taxon>
        <taxon>Pseudomonadota</taxon>
        <taxon>Gammaproteobacteria</taxon>
        <taxon>Pseudomonadales</taxon>
        <taxon>Pseudomonadaceae</taxon>
        <taxon>Pseudomonas</taxon>
    </lineage>
</organism>
<dbReference type="EMBL" id="JACSQG010000013">
    <property type="protein sequence ID" value="MBD7978858.1"/>
    <property type="molecule type" value="Genomic_DNA"/>
</dbReference>
<evidence type="ECO:0000313" key="8">
    <source>
        <dbReference type="Proteomes" id="UP000611945"/>
    </source>
</evidence>
<proteinExistence type="predicted"/>
<comment type="subcellular location">
    <subcellularLocation>
        <location evidence="1">Endomembrane system</location>
        <topology evidence="1">Multi-pass membrane protein</topology>
    </subcellularLocation>
</comment>
<reference evidence="7 8" key="1">
    <citation type="submission" date="2020-08" db="EMBL/GenBank/DDBJ databases">
        <title>A Genomic Blueprint of the Chicken Gut Microbiome.</title>
        <authorList>
            <person name="Gilroy R."/>
            <person name="Ravi A."/>
            <person name="Getino M."/>
            <person name="Pursley I."/>
            <person name="Horton D.L."/>
            <person name="Alikhan N.-F."/>
            <person name="Baker D."/>
            <person name="Gharbi K."/>
            <person name="Hall N."/>
            <person name="Watson M."/>
            <person name="Adriaenssens E.M."/>
            <person name="Foster-Nyarko E."/>
            <person name="Jarju S."/>
            <person name="Secka A."/>
            <person name="Antonio M."/>
            <person name="Oren A."/>
            <person name="Chaudhuri R."/>
            <person name="La Ragione R.M."/>
            <person name="Hildebrand F."/>
            <person name="Pallen M.J."/>
        </authorList>
    </citation>
    <scope>NUCLEOTIDE SEQUENCE [LARGE SCALE GENOMIC DNA]</scope>
    <source>
        <strain evidence="7 8">Sa2CUA2</strain>
    </source>
</reference>
<accession>A0ABR8TSW7</accession>
<dbReference type="Proteomes" id="UP000611945">
    <property type="component" value="Unassembled WGS sequence"/>
</dbReference>
<dbReference type="RefSeq" id="WP_251837647.1">
    <property type="nucleotide sequence ID" value="NZ_JACSQG010000013.1"/>
</dbReference>
<keyword evidence="8" id="KW-1185">Reference proteome</keyword>
<protein>
    <submittedName>
        <fullName evidence="7">DUF1232 domain-containing protein</fullName>
    </submittedName>
</protein>
<dbReference type="Pfam" id="PF06803">
    <property type="entry name" value="DUF1232"/>
    <property type="match status" value="1"/>
</dbReference>
<feature type="domain" description="DUF1232" evidence="6">
    <location>
        <begin position="69"/>
        <end position="105"/>
    </location>
</feature>
<evidence type="ECO:0000313" key="7">
    <source>
        <dbReference type="EMBL" id="MBD7978858.1"/>
    </source>
</evidence>
<evidence type="ECO:0000256" key="4">
    <source>
        <dbReference type="ARBA" id="ARBA00023136"/>
    </source>
</evidence>
<gene>
    <name evidence="7" type="ORF">H9642_16875</name>
</gene>
<comment type="caution">
    <text evidence="7">The sequence shown here is derived from an EMBL/GenBank/DDBJ whole genome shotgun (WGS) entry which is preliminary data.</text>
</comment>
<evidence type="ECO:0000256" key="1">
    <source>
        <dbReference type="ARBA" id="ARBA00004127"/>
    </source>
</evidence>
<sequence>MKMPPSFARFLPVAERILARQRLPALLLAVARKSGKRGGRKSFKDNLQLLQALCLAWWRGEYRAISGKALLVAVAGLAYFLSPIDLIPDFILGVGLLDDVAVLAWIMRTWDHELEAFSRWREQQPAARRSQLERLPQEDEIRARSGRDPM</sequence>
<feature type="region of interest" description="Disordered" evidence="5">
    <location>
        <begin position="127"/>
        <end position="150"/>
    </location>
</feature>
<evidence type="ECO:0000256" key="3">
    <source>
        <dbReference type="ARBA" id="ARBA00022989"/>
    </source>
</evidence>
<keyword evidence="3" id="KW-1133">Transmembrane helix</keyword>
<keyword evidence="4" id="KW-0472">Membrane</keyword>
<evidence type="ECO:0000256" key="5">
    <source>
        <dbReference type="SAM" id="MobiDB-lite"/>
    </source>
</evidence>
<evidence type="ECO:0000259" key="6">
    <source>
        <dbReference type="Pfam" id="PF06803"/>
    </source>
</evidence>
<evidence type="ECO:0000256" key="2">
    <source>
        <dbReference type="ARBA" id="ARBA00022692"/>
    </source>
</evidence>
<keyword evidence="2" id="KW-0812">Transmembrane</keyword>
<name>A0ABR8TSW7_9PSED</name>